<sequence>MWRGGMKFSTKRIWRTRKKLKKVKVKIDALSDPQSKLNQLVTFCIGELDFRVEDKEIAKKHLNKFLQELRETGVTEKQINRMIMRATNRYRFGFETPRITHKIKGMLKGDI</sequence>
<name>A0A6M3LD40_9ZZZZ</name>
<accession>A0A6M3LD40</accession>
<gene>
    <name evidence="1" type="ORF">MM415B03499_0014</name>
</gene>
<organism evidence="1">
    <name type="scientific">viral metagenome</name>
    <dbReference type="NCBI Taxonomy" id="1070528"/>
    <lineage>
        <taxon>unclassified sequences</taxon>
        <taxon>metagenomes</taxon>
        <taxon>organismal metagenomes</taxon>
    </lineage>
</organism>
<protein>
    <submittedName>
        <fullName evidence="1">Uncharacterized protein</fullName>
    </submittedName>
</protein>
<dbReference type="EMBL" id="MT142954">
    <property type="protein sequence ID" value="QJA91018.1"/>
    <property type="molecule type" value="Genomic_DNA"/>
</dbReference>
<dbReference type="AlphaFoldDB" id="A0A6M3LD40"/>
<reference evidence="1" key="1">
    <citation type="submission" date="2020-03" db="EMBL/GenBank/DDBJ databases">
        <title>The deep terrestrial virosphere.</title>
        <authorList>
            <person name="Holmfeldt K."/>
            <person name="Nilsson E."/>
            <person name="Simone D."/>
            <person name="Lopez-Fernandez M."/>
            <person name="Wu X."/>
            <person name="de Brujin I."/>
            <person name="Lundin D."/>
            <person name="Andersson A."/>
            <person name="Bertilsson S."/>
            <person name="Dopson M."/>
        </authorList>
    </citation>
    <scope>NUCLEOTIDE SEQUENCE</scope>
    <source>
        <strain evidence="1">MM415B03499</strain>
    </source>
</reference>
<evidence type="ECO:0000313" key="1">
    <source>
        <dbReference type="EMBL" id="QJA91018.1"/>
    </source>
</evidence>
<proteinExistence type="predicted"/>